<proteinExistence type="predicted"/>
<feature type="region of interest" description="Disordered" evidence="1">
    <location>
        <begin position="1"/>
        <end position="42"/>
    </location>
</feature>
<dbReference type="Proteomes" id="UP000017981">
    <property type="component" value="Unassembled WGS sequence"/>
</dbReference>
<evidence type="ECO:0000256" key="1">
    <source>
        <dbReference type="SAM" id="MobiDB-lite"/>
    </source>
</evidence>
<reference evidence="2 3" key="1">
    <citation type="submission" date="2013-01" db="EMBL/GenBank/DDBJ databases">
        <authorList>
            <person name="Bench S."/>
        </authorList>
    </citation>
    <scope>NUCLEOTIDE SEQUENCE [LARGE SCALE GENOMIC DNA]</scope>
    <source>
        <strain evidence="2 3">WH 0005</strain>
    </source>
</reference>
<dbReference type="AlphaFoldDB" id="T2INN1"/>
<evidence type="ECO:0000313" key="3">
    <source>
        <dbReference type="Proteomes" id="UP000017981"/>
    </source>
</evidence>
<sequence>MRDKGYRFEAGGKGQPTPAVPTPAPPRRGARRGTGVGCVIDC</sequence>
<protein>
    <submittedName>
        <fullName evidence="2">Uncharacterized protein</fullName>
    </submittedName>
</protein>
<name>T2INN1_CROWT</name>
<evidence type="ECO:0000313" key="2">
    <source>
        <dbReference type="EMBL" id="CCQ54539.1"/>
    </source>
</evidence>
<accession>T2INN1</accession>
<dbReference type="EMBL" id="CAQL01000178">
    <property type="protein sequence ID" value="CCQ54539.1"/>
    <property type="molecule type" value="Genomic_DNA"/>
</dbReference>
<gene>
    <name evidence="2" type="ORF">CWATWH0005_4354</name>
</gene>
<organism evidence="2 3">
    <name type="scientific">Crocosphaera watsonii WH 0005</name>
    <dbReference type="NCBI Taxonomy" id="423472"/>
    <lineage>
        <taxon>Bacteria</taxon>
        <taxon>Bacillati</taxon>
        <taxon>Cyanobacteriota</taxon>
        <taxon>Cyanophyceae</taxon>
        <taxon>Oscillatoriophycideae</taxon>
        <taxon>Chroococcales</taxon>
        <taxon>Aphanothecaceae</taxon>
        <taxon>Crocosphaera</taxon>
    </lineage>
</organism>
<reference evidence="2 3" key="2">
    <citation type="submission" date="2013-09" db="EMBL/GenBank/DDBJ databases">
        <title>Whole genome comparison of six Crocosphaera watsonii strains with differing phenotypes.</title>
        <authorList>
            <person name="Bench S.R."/>
            <person name="Heller P."/>
            <person name="Frank I."/>
            <person name="Arciniega M."/>
            <person name="Shilova I.N."/>
            <person name="Zehr J.P."/>
        </authorList>
    </citation>
    <scope>NUCLEOTIDE SEQUENCE [LARGE SCALE GENOMIC DNA]</scope>
    <source>
        <strain evidence="2 3">WH 0005</strain>
    </source>
</reference>
<comment type="caution">
    <text evidence="2">The sequence shown here is derived from an EMBL/GenBank/DDBJ whole genome shotgun (WGS) entry which is preliminary data.</text>
</comment>